<comment type="subcellular location">
    <subcellularLocation>
        <location evidence="1">Membrane</location>
        <topology evidence="1">Multi-pass membrane protein</topology>
    </subcellularLocation>
</comment>
<dbReference type="EMBL" id="CP033898">
    <property type="protein sequence ID" value="AZA08466.1"/>
    <property type="molecule type" value="Genomic_DNA"/>
</dbReference>
<protein>
    <submittedName>
        <fullName evidence="8">ABC-2 family transporter protein</fullName>
    </submittedName>
</protein>
<dbReference type="InterPro" id="IPR051328">
    <property type="entry name" value="T7SS_ABC-Transporter"/>
</dbReference>
<dbReference type="Gene3D" id="1.10.287.950">
    <property type="entry name" value="Methyl-accepting chemotaxis protein"/>
    <property type="match status" value="1"/>
</dbReference>
<dbReference type="InterPro" id="IPR023908">
    <property type="entry name" value="xxxLxxG_rpt"/>
</dbReference>
<dbReference type="Proteomes" id="UP000271426">
    <property type="component" value="Chromosome"/>
</dbReference>
<evidence type="ECO:0000256" key="1">
    <source>
        <dbReference type="ARBA" id="ARBA00004141"/>
    </source>
</evidence>
<dbReference type="Pfam" id="PF12698">
    <property type="entry name" value="ABC2_membrane_3"/>
    <property type="match status" value="1"/>
</dbReference>
<feature type="transmembrane region" description="Helical" evidence="5">
    <location>
        <begin position="438"/>
        <end position="459"/>
    </location>
</feature>
<feature type="transmembrane region" description="Helical" evidence="5">
    <location>
        <begin position="510"/>
        <end position="531"/>
    </location>
</feature>
<name>A0A3G6ISA4_9CORY</name>
<dbReference type="GO" id="GO:0016020">
    <property type="term" value="C:membrane"/>
    <property type="evidence" value="ECO:0007669"/>
    <property type="project" value="UniProtKB-SubCell"/>
</dbReference>
<feature type="transmembrane region" description="Helical" evidence="5">
    <location>
        <begin position="20"/>
        <end position="42"/>
    </location>
</feature>
<dbReference type="RefSeq" id="WP_123959500.1">
    <property type="nucleotide sequence ID" value="NZ_CP033898.1"/>
</dbReference>
<dbReference type="InterPro" id="IPR017501">
    <property type="entry name" value="Phage_infect_YhgE_C"/>
</dbReference>
<dbReference type="PANTHER" id="PTHR43077:SF5">
    <property type="entry name" value="PHAGE INFECTION PROTEIN"/>
    <property type="match status" value="1"/>
</dbReference>
<evidence type="ECO:0000256" key="2">
    <source>
        <dbReference type="ARBA" id="ARBA00022692"/>
    </source>
</evidence>
<feature type="domain" description="ABC-2 type transporter transmembrane" evidence="7">
    <location>
        <begin position="22"/>
        <end position="159"/>
    </location>
</feature>
<feature type="transmembrane region" description="Helical" evidence="5">
    <location>
        <begin position="480"/>
        <end position="498"/>
    </location>
</feature>
<evidence type="ECO:0000313" key="9">
    <source>
        <dbReference type="Proteomes" id="UP000271426"/>
    </source>
</evidence>
<dbReference type="NCBIfam" id="TIGR03062">
    <property type="entry name" value="pip_yhgE_Cterm"/>
    <property type="match status" value="1"/>
</dbReference>
<keyword evidence="4 5" id="KW-0472">Membrane</keyword>
<dbReference type="InterPro" id="IPR013525">
    <property type="entry name" value="ABC2_TM"/>
</dbReference>
<keyword evidence="2 5" id="KW-0812">Transmembrane</keyword>
<dbReference type="GO" id="GO:0140359">
    <property type="term" value="F:ABC-type transporter activity"/>
    <property type="evidence" value="ECO:0007669"/>
    <property type="project" value="InterPro"/>
</dbReference>
<dbReference type="OrthoDB" id="9811483at2"/>
<keyword evidence="3 5" id="KW-1133">Transmembrane helix</keyword>
<feature type="domain" description="ABC-2 type transporter transmembrane" evidence="6">
    <location>
        <begin position="437"/>
        <end position="589"/>
    </location>
</feature>
<accession>A0A3G6ISA4</accession>
<feature type="transmembrane region" description="Helical" evidence="5">
    <location>
        <begin position="599"/>
        <end position="622"/>
    </location>
</feature>
<evidence type="ECO:0000313" key="8">
    <source>
        <dbReference type="EMBL" id="AZA08466.1"/>
    </source>
</evidence>
<evidence type="ECO:0000256" key="3">
    <source>
        <dbReference type="ARBA" id="ARBA00022989"/>
    </source>
</evidence>
<dbReference type="PANTHER" id="PTHR43077">
    <property type="entry name" value="TRANSPORT PERMEASE YVFS-RELATED"/>
    <property type="match status" value="1"/>
</dbReference>
<evidence type="ECO:0000256" key="5">
    <source>
        <dbReference type="SAM" id="Phobius"/>
    </source>
</evidence>
<evidence type="ECO:0000259" key="6">
    <source>
        <dbReference type="Pfam" id="PF01061"/>
    </source>
</evidence>
<dbReference type="Pfam" id="PF01061">
    <property type="entry name" value="ABC2_membrane"/>
    <property type="match status" value="1"/>
</dbReference>
<dbReference type="AlphaFoldDB" id="A0A3G6ISA4"/>
<dbReference type="SUPFAM" id="SSF58104">
    <property type="entry name" value="Methyl-accepting chemotaxis protein (MCP) signaling domain"/>
    <property type="match status" value="1"/>
</dbReference>
<dbReference type="InterPro" id="IPR017500">
    <property type="entry name" value="Phage_infect_YhgE_N"/>
</dbReference>
<organism evidence="8 9">
    <name type="scientific">Corynebacterium pseudopelargi</name>
    <dbReference type="NCBI Taxonomy" id="2080757"/>
    <lineage>
        <taxon>Bacteria</taxon>
        <taxon>Bacillati</taxon>
        <taxon>Actinomycetota</taxon>
        <taxon>Actinomycetes</taxon>
        <taxon>Mycobacteriales</taxon>
        <taxon>Corynebacteriaceae</taxon>
        <taxon>Corynebacterium</taxon>
    </lineage>
</organism>
<reference evidence="8 9" key="1">
    <citation type="submission" date="2018-11" db="EMBL/GenBank/DDBJ databases">
        <authorList>
            <person name="Kleinhagauer T."/>
            <person name="Glaeser S.P."/>
            <person name="Spergser J."/>
            <person name="Ruckert C."/>
            <person name="Kaempfer P."/>
            <person name="Busse H.-J."/>
        </authorList>
    </citation>
    <scope>NUCLEOTIDE SEQUENCE [LARGE SCALE GENOMIC DNA]</scope>
    <source>
        <strain evidence="8 9">812CH</strain>
    </source>
</reference>
<dbReference type="KEGG" id="cpso:CPPEL_01595"/>
<dbReference type="Gene3D" id="3.40.1710.10">
    <property type="entry name" value="abc type-2 transporter like domain"/>
    <property type="match status" value="1"/>
</dbReference>
<keyword evidence="9" id="KW-1185">Reference proteome</keyword>
<dbReference type="NCBIfam" id="TIGR03057">
    <property type="entry name" value="xxxLxxG_by_4"/>
    <property type="match status" value="3"/>
</dbReference>
<sequence length="638" mass="67852">MNLFHIGSELRRFGTGKFPLATVFVLILIPLLFGGLFVWSYWDPASRVKDLPVALVNSDEGAKINGQDVNVGQNVVDTLIDSGRVEFEQVDPDAALKGVKDGTYYFAIEVPKDFSQAVATVQETGTPDRTTLTALFNNANGYLGAVMGNTIVSNVVKNIDSLLGSQVTARLLVGYSTVPDPAAPPENPSAAEGTWSIAEGIDRLDDGAHQLADGSEQLKDGVGQANDGVGALADGLKQLQGATDKLGDGAGEVADGVRQVQENAEQLAGKQKLLASALVDIDTGLREIGTPEAMKLADQTKGLIDAIKEGQDPESLEKLQLLAAGAAEVQRQLLDPQADYRGGLIKVQGGTDRLKNGTQQLFDASEQLTVGTRQLADGTTQLAEGTDRMVVAASMLSDGLVELGTDGSQLALQVAGGDADKPEQATSTNPGLPLSGMGLAPIFISMGLFVGATTTYMVFRPLQRRVIESGAAPFKVVMASFLPTVIIGLAQATVMYLVQHFALGLEAHRGLGLLAAMYLWSITAMAIAQGLNAIFGVALGRTLGMALMTLQMVSSGGLYPAETQPAPLRWFHTFDPMTYSVNLMRQMIFETDLSVDHRMWISLAVLVGILVLFLLGSTFAAARERQIKYQEFRPQVTV</sequence>
<evidence type="ECO:0000259" key="7">
    <source>
        <dbReference type="Pfam" id="PF12698"/>
    </source>
</evidence>
<proteinExistence type="predicted"/>
<gene>
    <name evidence="8" type="ORF">CPPEL_01595</name>
</gene>
<dbReference type="NCBIfam" id="TIGR03061">
    <property type="entry name" value="pip_yhgE_Nterm"/>
    <property type="match status" value="1"/>
</dbReference>
<evidence type="ECO:0000256" key="4">
    <source>
        <dbReference type="ARBA" id="ARBA00023136"/>
    </source>
</evidence>